<evidence type="ECO:0000256" key="5">
    <source>
        <dbReference type="ARBA" id="ARBA00022728"/>
    </source>
</evidence>
<feature type="transmembrane region" description="Helical" evidence="9">
    <location>
        <begin position="425"/>
        <end position="445"/>
    </location>
</feature>
<comment type="subcellular location">
    <subcellularLocation>
        <location evidence="1">Nucleus</location>
    </subcellularLocation>
</comment>
<dbReference type="EMBL" id="QUTD01012073">
    <property type="protein sequence ID" value="RHY38715.1"/>
    <property type="molecule type" value="Genomic_DNA"/>
</dbReference>
<evidence type="ECO:0000256" key="3">
    <source>
        <dbReference type="ARBA" id="ARBA00018242"/>
    </source>
</evidence>
<reference evidence="14 15" key="1">
    <citation type="submission" date="2018-08" db="EMBL/GenBank/DDBJ databases">
        <title>Aphanomyces genome sequencing and annotation.</title>
        <authorList>
            <person name="Minardi D."/>
            <person name="Oidtmann B."/>
            <person name="Van Der Giezen M."/>
            <person name="Studholme D.J."/>
        </authorList>
    </citation>
    <scope>NUCLEOTIDE SEQUENCE [LARGE SCALE GENOMIC DNA]</scope>
    <source>
        <strain evidence="11 15">D2</strain>
        <strain evidence="13 14">SA</strain>
        <strain evidence="12 16">Si</strain>
    </source>
</reference>
<evidence type="ECO:0000259" key="10">
    <source>
        <dbReference type="SMART" id="SM00500"/>
    </source>
</evidence>
<evidence type="ECO:0000256" key="1">
    <source>
        <dbReference type="ARBA" id="ARBA00004123"/>
    </source>
</evidence>
<evidence type="ECO:0000313" key="11">
    <source>
        <dbReference type="EMBL" id="RHY38715.1"/>
    </source>
</evidence>
<feature type="transmembrane region" description="Helical" evidence="9">
    <location>
        <begin position="397"/>
        <end position="419"/>
    </location>
</feature>
<evidence type="ECO:0000256" key="7">
    <source>
        <dbReference type="ARBA" id="ARBA00023242"/>
    </source>
</evidence>
<feature type="region of interest" description="Disordered" evidence="8">
    <location>
        <begin position="1"/>
        <end position="23"/>
    </location>
</feature>
<keyword evidence="4" id="KW-0507">mRNA processing</keyword>
<organism evidence="11 15">
    <name type="scientific">Aphanomyces astaci</name>
    <name type="common">Crayfish plague agent</name>
    <dbReference type="NCBI Taxonomy" id="112090"/>
    <lineage>
        <taxon>Eukaryota</taxon>
        <taxon>Sar</taxon>
        <taxon>Stramenopiles</taxon>
        <taxon>Oomycota</taxon>
        <taxon>Saprolegniomycetes</taxon>
        <taxon>Saprolegniales</taxon>
        <taxon>Verrucalvaceae</taxon>
        <taxon>Aphanomyces</taxon>
    </lineage>
</organism>
<dbReference type="InterPro" id="IPR039979">
    <property type="entry name" value="PRPF18"/>
</dbReference>
<keyword evidence="7" id="KW-0539">Nucleus</keyword>
<feature type="transmembrane region" description="Helical" evidence="9">
    <location>
        <begin position="361"/>
        <end position="385"/>
    </location>
</feature>
<evidence type="ECO:0000256" key="2">
    <source>
        <dbReference type="ARBA" id="ARBA00008137"/>
    </source>
</evidence>
<evidence type="ECO:0000313" key="12">
    <source>
        <dbReference type="EMBL" id="RHY64698.1"/>
    </source>
</evidence>
<feature type="compositionally biased region" description="Low complexity" evidence="8">
    <location>
        <begin position="66"/>
        <end position="91"/>
    </location>
</feature>
<dbReference type="InterPro" id="IPR014906">
    <property type="entry name" value="PRP4-like"/>
</dbReference>
<dbReference type="PANTHER" id="PTHR13007">
    <property type="entry name" value="PRE-MRNA SPLICING FACTOR-RELATED"/>
    <property type="match status" value="1"/>
</dbReference>
<evidence type="ECO:0000313" key="13">
    <source>
        <dbReference type="EMBL" id="RHY66096.1"/>
    </source>
</evidence>
<feature type="compositionally biased region" description="Polar residues" evidence="8">
    <location>
        <begin position="95"/>
        <end position="105"/>
    </location>
</feature>
<evidence type="ECO:0000256" key="9">
    <source>
        <dbReference type="SAM" id="Phobius"/>
    </source>
</evidence>
<sequence length="574" mass="61928">MAALKRQREEAKALALGDAPASKKKYLRRGEIEAALDEKERIEAAAAAAASAAELAAKALHIEANSTTSASTASSNEQTKSNASSSSSAEVKGSDTSTTQQGDATGQLNLSLSDIKKRLRNLGHPVTLFGETAQDRANRLESLIHATEGGEMEIQADKDDKEVETEENKDERSDEMLVYRYFKTMLSQWELALGQRPETVKRTAQGKIATRTMKQCKDYIRPLFRLCKHHEVLLSQDETINMKPTKEVSLAPIHVVLWAIFPLLFLTILESLSYGLLVPVLPIATTEVVHPQVLHVVYPFTIMLFCIYNHDIHIYFIVKFVYNSFLTGSVVAASVADTISPHNRTTGTYLHLSLATHSSCLAYGGLFAIQSVFFSLAIALTEYLNTTDLGFNKDENASFLLAVGISSMLSQGILLPLLIRLVREKGVVAISMLSYAVMSGLYLVVLATHSKLVVLAVAVCSGLGDIGFAAISSLKSTHVSEQGALYAVRALASAIGPLAYSALYSAGQGKGAPFELSLALYAVATAVSCFLSSSDHSDHLVPVAVTLDLSVDSPRQGPLAPLLGDDDDAYDDDI</sequence>
<evidence type="ECO:0000313" key="15">
    <source>
        <dbReference type="Proteomes" id="UP000266643"/>
    </source>
</evidence>
<dbReference type="GO" id="GO:0000350">
    <property type="term" value="P:generation of catalytic spliceosome for second transesterification step"/>
    <property type="evidence" value="ECO:0007669"/>
    <property type="project" value="TreeGrafter"/>
</dbReference>
<gene>
    <name evidence="11" type="ORF">DYB30_010455</name>
    <name evidence="12" type="ORF">DYB34_010254</name>
    <name evidence="13" type="ORF">DYB38_010077</name>
</gene>
<dbReference type="Gene3D" id="4.10.280.110">
    <property type="entry name" value="Pre-mRNA processing factor 4 domain"/>
    <property type="match status" value="1"/>
</dbReference>
<keyword evidence="6" id="KW-0508">mRNA splicing</keyword>
<dbReference type="Proteomes" id="UP000265716">
    <property type="component" value="Unassembled WGS sequence"/>
</dbReference>
<dbReference type="VEuPathDB" id="FungiDB:H257_05526"/>
<protein>
    <recommendedName>
        <fullName evidence="3">Pre-mRNA-splicing factor 18</fullName>
    </recommendedName>
</protein>
<dbReference type="GO" id="GO:0046540">
    <property type="term" value="C:U4/U6 x U5 tri-snRNP complex"/>
    <property type="evidence" value="ECO:0007669"/>
    <property type="project" value="TreeGrafter"/>
</dbReference>
<proteinExistence type="inferred from homology"/>
<feature type="domain" description="Pre-mRNA processing factor 4 (PRP4)-like" evidence="10">
    <location>
        <begin position="110"/>
        <end position="164"/>
    </location>
</feature>
<dbReference type="GO" id="GO:0005682">
    <property type="term" value="C:U5 snRNP"/>
    <property type="evidence" value="ECO:0007669"/>
    <property type="project" value="TreeGrafter"/>
</dbReference>
<dbReference type="InterPro" id="IPR036259">
    <property type="entry name" value="MFS_trans_sf"/>
</dbReference>
<dbReference type="Pfam" id="PF02840">
    <property type="entry name" value="Prp18"/>
    <property type="match status" value="1"/>
</dbReference>
<comment type="similarity">
    <text evidence="2">Belongs to the PRP18 family.</text>
</comment>
<name>A0A397C2X5_APHAT</name>
<keyword evidence="9" id="KW-0812">Transmembrane</keyword>
<dbReference type="PANTHER" id="PTHR13007:SF19">
    <property type="entry name" value="PRE-MRNA-SPLICING FACTOR 18"/>
    <property type="match status" value="1"/>
</dbReference>
<dbReference type="AlphaFoldDB" id="A0A397C2X5"/>
<dbReference type="Proteomes" id="UP000266643">
    <property type="component" value="Unassembled WGS sequence"/>
</dbReference>
<accession>A0A397C2X5</accession>
<evidence type="ECO:0000256" key="8">
    <source>
        <dbReference type="SAM" id="MobiDB-lite"/>
    </source>
</evidence>
<comment type="caution">
    <text evidence="11">The sequence shown here is derived from an EMBL/GenBank/DDBJ whole genome shotgun (WGS) entry which is preliminary data.</text>
</comment>
<dbReference type="InterPro" id="IPR036285">
    <property type="entry name" value="PRP4-like_sf"/>
</dbReference>
<dbReference type="VEuPathDB" id="FungiDB:H257_05527"/>
<feature type="transmembrane region" description="Helical" evidence="9">
    <location>
        <begin position="250"/>
        <end position="269"/>
    </location>
</feature>
<dbReference type="Gene3D" id="1.20.1250.20">
    <property type="entry name" value="MFS general substrate transporter like domains"/>
    <property type="match status" value="1"/>
</dbReference>
<dbReference type="EMBL" id="QUTB01004024">
    <property type="protein sequence ID" value="RHY64698.1"/>
    <property type="molecule type" value="Genomic_DNA"/>
</dbReference>
<dbReference type="Pfam" id="PF08799">
    <property type="entry name" value="PRP4"/>
    <property type="match status" value="1"/>
</dbReference>
<feature type="transmembrane region" description="Helical" evidence="9">
    <location>
        <begin position="289"/>
        <end position="308"/>
    </location>
</feature>
<dbReference type="SUPFAM" id="SSF158230">
    <property type="entry name" value="PRP4-like"/>
    <property type="match status" value="1"/>
</dbReference>
<dbReference type="EMBL" id="QUTC01004184">
    <property type="protein sequence ID" value="RHY66096.1"/>
    <property type="molecule type" value="Genomic_DNA"/>
</dbReference>
<evidence type="ECO:0000256" key="6">
    <source>
        <dbReference type="ARBA" id="ARBA00023187"/>
    </source>
</evidence>
<dbReference type="GO" id="GO:0071021">
    <property type="term" value="C:U2-type post-spliceosomal complex"/>
    <property type="evidence" value="ECO:0007669"/>
    <property type="project" value="TreeGrafter"/>
</dbReference>
<dbReference type="SUPFAM" id="SSF103473">
    <property type="entry name" value="MFS general substrate transporter"/>
    <property type="match status" value="1"/>
</dbReference>
<dbReference type="Proteomes" id="UP000283543">
    <property type="component" value="Unassembled WGS sequence"/>
</dbReference>
<evidence type="ECO:0000256" key="4">
    <source>
        <dbReference type="ARBA" id="ARBA00022664"/>
    </source>
</evidence>
<feature type="transmembrane region" description="Helical" evidence="9">
    <location>
        <begin position="452"/>
        <end position="471"/>
    </location>
</feature>
<feature type="compositionally biased region" description="Basic and acidic residues" evidence="8">
    <location>
        <begin position="1"/>
        <end position="12"/>
    </location>
</feature>
<keyword evidence="9" id="KW-1133">Transmembrane helix</keyword>
<dbReference type="InterPro" id="IPR004098">
    <property type="entry name" value="Prp18"/>
</dbReference>
<evidence type="ECO:0000313" key="16">
    <source>
        <dbReference type="Proteomes" id="UP000283543"/>
    </source>
</evidence>
<keyword evidence="9" id="KW-0472">Membrane</keyword>
<dbReference type="SMART" id="SM00500">
    <property type="entry name" value="SFM"/>
    <property type="match status" value="1"/>
</dbReference>
<dbReference type="SUPFAM" id="SSF47938">
    <property type="entry name" value="Functional domain of the splicing factor Prp18"/>
    <property type="match status" value="1"/>
</dbReference>
<keyword evidence="5" id="KW-0747">Spliceosome</keyword>
<evidence type="ECO:0000313" key="14">
    <source>
        <dbReference type="Proteomes" id="UP000265716"/>
    </source>
</evidence>
<feature type="region of interest" description="Disordered" evidence="8">
    <location>
        <begin position="66"/>
        <end position="105"/>
    </location>
</feature>